<keyword evidence="4" id="KW-1185">Reference proteome</keyword>
<evidence type="ECO:0000313" key="4">
    <source>
        <dbReference type="Proteomes" id="UP000654370"/>
    </source>
</evidence>
<name>A0A8H7Q173_MORIS</name>
<organism evidence="3 4">
    <name type="scientific">Mortierella isabellina</name>
    <name type="common">Filamentous fungus</name>
    <name type="synonym">Umbelopsis isabellina</name>
    <dbReference type="NCBI Taxonomy" id="91625"/>
    <lineage>
        <taxon>Eukaryota</taxon>
        <taxon>Fungi</taxon>
        <taxon>Fungi incertae sedis</taxon>
        <taxon>Mucoromycota</taxon>
        <taxon>Mucoromycotina</taxon>
        <taxon>Umbelopsidomycetes</taxon>
        <taxon>Umbelopsidales</taxon>
        <taxon>Umbelopsidaceae</taxon>
        <taxon>Umbelopsis</taxon>
    </lineage>
</organism>
<protein>
    <recommendedName>
        <fullName evidence="5">Glutathione S-transferase</fullName>
    </recommendedName>
</protein>
<dbReference type="GO" id="GO:0006749">
    <property type="term" value="P:glutathione metabolic process"/>
    <property type="evidence" value="ECO:0007669"/>
    <property type="project" value="TreeGrafter"/>
</dbReference>
<dbReference type="InterPro" id="IPR050213">
    <property type="entry name" value="GST_superfamily"/>
</dbReference>
<evidence type="ECO:0000259" key="1">
    <source>
        <dbReference type="PROSITE" id="PS50404"/>
    </source>
</evidence>
<dbReference type="InterPro" id="IPR036282">
    <property type="entry name" value="Glutathione-S-Trfase_C_sf"/>
</dbReference>
<feature type="domain" description="GST N-terminal" evidence="1">
    <location>
        <begin position="3"/>
        <end position="83"/>
    </location>
</feature>
<dbReference type="Pfam" id="PF14497">
    <property type="entry name" value="GST_C_3"/>
    <property type="match status" value="1"/>
</dbReference>
<dbReference type="InterPro" id="IPR004046">
    <property type="entry name" value="GST_C"/>
</dbReference>
<dbReference type="SFLD" id="SFLDS00019">
    <property type="entry name" value="Glutathione_Transferase_(cytos"/>
    <property type="match status" value="1"/>
</dbReference>
<gene>
    <name evidence="3" type="ORF">INT43_000438</name>
</gene>
<comment type="caution">
    <text evidence="3">The sequence shown here is derived from an EMBL/GenBank/DDBJ whole genome shotgun (WGS) entry which is preliminary data.</text>
</comment>
<evidence type="ECO:0000259" key="2">
    <source>
        <dbReference type="PROSITE" id="PS50405"/>
    </source>
</evidence>
<feature type="domain" description="GST C-terminal" evidence="2">
    <location>
        <begin position="85"/>
        <end position="210"/>
    </location>
</feature>
<dbReference type="InterPro" id="IPR040079">
    <property type="entry name" value="Glutathione_S-Trfase"/>
</dbReference>
<evidence type="ECO:0000313" key="3">
    <source>
        <dbReference type="EMBL" id="KAG2184529.1"/>
    </source>
</evidence>
<proteinExistence type="predicted"/>
<dbReference type="InterPro" id="IPR010987">
    <property type="entry name" value="Glutathione-S-Trfase_C-like"/>
</dbReference>
<dbReference type="Proteomes" id="UP000654370">
    <property type="component" value="Unassembled WGS sequence"/>
</dbReference>
<dbReference type="OrthoDB" id="414243at2759"/>
<dbReference type="PANTHER" id="PTHR11571">
    <property type="entry name" value="GLUTATHIONE S-TRANSFERASE"/>
    <property type="match status" value="1"/>
</dbReference>
<dbReference type="GO" id="GO:0004364">
    <property type="term" value="F:glutathione transferase activity"/>
    <property type="evidence" value="ECO:0007669"/>
    <property type="project" value="TreeGrafter"/>
</dbReference>
<dbReference type="PROSITE" id="PS50405">
    <property type="entry name" value="GST_CTER"/>
    <property type="match status" value="1"/>
</dbReference>
<dbReference type="Gene3D" id="3.40.30.10">
    <property type="entry name" value="Glutaredoxin"/>
    <property type="match status" value="1"/>
</dbReference>
<reference evidence="3" key="1">
    <citation type="submission" date="2020-12" db="EMBL/GenBank/DDBJ databases">
        <title>Metabolic potential, ecology and presence of endohyphal bacteria is reflected in genomic diversity of Mucoromycotina.</title>
        <authorList>
            <person name="Muszewska A."/>
            <person name="Okrasinska A."/>
            <person name="Steczkiewicz K."/>
            <person name="Drgas O."/>
            <person name="Orlowska M."/>
            <person name="Perlinska-Lenart U."/>
            <person name="Aleksandrzak-Piekarczyk T."/>
            <person name="Szatraj K."/>
            <person name="Zielenkiewicz U."/>
            <person name="Pilsyk S."/>
            <person name="Malc E."/>
            <person name="Mieczkowski P."/>
            <person name="Kruszewska J.S."/>
            <person name="Biernat P."/>
            <person name="Pawlowska J."/>
        </authorList>
    </citation>
    <scope>NUCLEOTIDE SEQUENCE</scope>
    <source>
        <strain evidence="3">WA0000067209</strain>
    </source>
</reference>
<accession>A0A8H7Q173</accession>
<dbReference type="SUPFAM" id="SSF52833">
    <property type="entry name" value="Thioredoxin-like"/>
    <property type="match status" value="1"/>
</dbReference>
<sequence length="210" mass="24408">MPVTYELYYYDSHGLAMIPRTVLSLGGFDWKNRFPKDWKEEKSTTPFTHIPVLTEFKEDGSKFVLAESQAIYRYLARKMGILGTTEHEMALVEQFCFSWEELHEKFWPLFGRWKKILTPEQLDETMKDILQNEIKPVVAKHEEALAKNGTGFYVGDKMTIADIHATISLPILNHGGDTFPKEEFPNLYALHEKLMANEIIKAEFNRYPIS</sequence>
<dbReference type="Gene3D" id="1.20.1050.10">
    <property type="match status" value="1"/>
</dbReference>
<dbReference type="InterPro" id="IPR036249">
    <property type="entry name" value="Thioredoxin-like_sf"/>
</dbReference>
<dbReference type="InterPro" id="IPR004045">
    <property type="entry name" value="Glutathione_S-Trfase_N"/>
</dbReference>
<dbReference type="PANTHER" id="PTHR11571:SF150">
    <property type="entry name" value="GLUTATHIONE S-TRANSFERASE"/>
    <property type="match status" value="1"/>
</dbReference>
<dbReference type="PROSITE" id="PS50404">
    <property type="entry name" value="GST_NTER"/>
    <property type="match status" value="1"/>
</dbReference>
<dbReference type="AlphaFoldDB" id="A0A8H7Q173"/>
<dbReference type="EMBL" id="JAEPQZ010000002">
    <property type="protein sequence ID" value="KAG2184529.1"/>
    <property type="molecule type" value="Genomic_DNA"/>
</dbReference>
<evidence type="ECO:0008006" key="5">
    <source>
        <dbReference type="Google" id="ProtNLM"/>
    </source>
</evidence>
<dbReference type="CDD" id="cd03192">
    <property type="entry name" value="GST_C_Sigma_like"/>
    <property type="match status" value="1"/>
</dbReference>
<dbReference type="SUPFAM" id="SSF47616">
    <property type="entry name" value="GST C-terminal domain-like"/>
    <property type="match status" value="1"/>
</dbReference>